<protein>
    <submittedName>
        <fullName evidence="3">Similar to UDP-N-acetylglucosamine 2-epimerase</fullName>
    </submittedName>
</protein>
<dbReference type="NCBIfam" id="TIGR00236">
    <property type="entry name" value="wecB"/>
    <property type="match status" value="1"/>
</dbReference>
<dbReference type="Pfam" id="PF02350">
    <property type="entry name" value="Epimerase_2"/>
    <property type="match status" value="1"/>
</dbReference>
<comment type="similarity">
    <text evidence="1">Belongs to the UDP-N-acetylglucosamine 2-epimerase family.</text>
</comment>
<keyword evidence="1" id="KW-0413">Isomerase</keyword>
<dbReference type="Gene3D" id="3.40.50.2000">
    <property type="entry name" value="Glycogen Phosphorylase B"/>
    <property type="match status" value="2"/>
</dbReference>
<organism evidence="3">
    <name type="scientific">Pseudomonas aeruginosa</name>
    <dbReference type="NCBI Taxonomy" id="287"/>
    <lineage>
        <taxon>Bacteria</taxon>
        <taxon>Pseudomonadati</taxon>
        <taxon>Pseudomonadota</taxon>
        <taxon>Gammaproteobacteria</taxon>
        <taxon>Pseudomonadales</taxon>
        <taxon>Pseudomonadaceae</taxon>
        <taxon>Pseudomonas</taxon>
    </lineage>
</organism>
<accession>Q8KN70</accession>
<dbReference type="PANTHER" id="PTHR43174">
    <property type="entry name" value="UDP-N-ACETYLGLUCOSAMINE 2-EPIMERASE"/>
    <property type="match status" value="1"/>
</dbReference>
<sequence>MTCSEALMKKLKVVTVVGTRPEIIRLSRVMAKLDEYCDHVLVHTGQNYDYELNEIFFQDLGIRKPDHFLNAAGASGAETIGNVIIAVDRVLSVEQPDALLVLGDTNSCMAVLPAKRRKIPTFHMEAGNRCFDMRVPEEINRRIVDHTADINLTYSTIARDYLLREGLPPDMVIKTGSPMFEVLNYYRDGIESSDVLARLGLEENRFFVVSAHREENVDSERNFLSLVETLNEISEKYDFPVIVSTHPRTMKRVEAMGVKFHANVRLLKPLGFKDYNKLQLSAKAVLSDSGTINEESSILNFPALNIRQAHERPEGMEEAAVMMVGLGRERVMQGLEILESQSRGANRLLYLVHDYSCDNVSEKVVRILVSYRDYVMRTVWKKY</sequence>
<evidence type="ECO:0000259" key="2">
    <source>
        <dbReference type="Pfam" id="PF02350"/>
    </source>
</evidence>
<dbReference type="EMBL" id="AF498415">
    <property type="protein sequence ID" value="AAM27787.1"/>
    <property type="molecule type" value="Genomic_DNA"/>
</dbReference>
<feature type="domain" description="UDP-N-acetylglucosamine 2-epimerase" evidence="2">
    <location>
        <begin position="35"/>
        <end position="368"/>
    </location>
</feature>
<proteinExistence type="inferred from homology"/>
<dbReference type="InterPro" id="IPR003331">
    <property type="entry name" value="UDP_GlcNAc_Epimerase_2_dom"/>
</dbReference>
<evidence type="ECO:0000313" key="3">
    <source>
        <dbReference type="EMBL" id="AAM27787.1"/>
    </source>
</evidence>
<dbReference type="CDD" id="cd03786">
    <property type="entry name" value="GTB_UDP-GlcNAc_2-Epimerase"/>
    <property type="match status" value="1"/>
</dbReference>
<dbReference type="InterPro" id="IPR029767">
    <property type="entry name" value="WecB-like"/>
</dbReference>
<dbReference type="SUPFAM" id="SSF53756">
    <property type="entry name" value="UDP-Glycosyltransferase/glycogen phosphorylase"/>
    <property type="match status" value="1"/>
</dbReference>
<dbReference type="AlphaFoldDB" id="Q8KN70"/>
<name>Q8KN70_PSEAI</name>
<dbReference type="PANTHER" id="PTHR43174:SF1">
    <property type="entry name" value="UDP-N-ACETYLGLUCOSAMINE 2-EPIMERASE"/>
    <property type="match status" value="1"/>
</dbReference>
<reference evidence="3" key="1">
    <citation type="journal article" date="2002" name="J. Bacteriol.">
        <title>Genetic variation at the O-antigen biosynthetic locus in Pseudomonas aeruginosa.</title>
        <authorList>
            <person name="Raymond C.K."/>
            <person name="Sims E.H."/>
            <person name="Kas A."/>
            <person name="Spencer D.H."/>
            <person name="Kutyavin T.V."/>
            <person name="Ivey R.G."/>
            <person name="Zhou Y."/>
            <person name="Kaul R."/>
            <person name="Clendenning J.B."/>
            <person name="Olson M.V."/>
        </authorList>
    </citation>
    <scope>NUCLEOTIDE SEQUENCE</scope>
</reference>
<dbReference type="GO" id="GO:0016853">
    <property type="term" value="F:isomerase activity"/>
    <property type="evidence" value="ECO:0007669"/>
    <property type="project" value="UniProtKB-KW"/>
</dbReference>
<evidence type="ECO:0000256" key="1">
    <source>
        <dbReference type="RuleBase" id="RU003513"/>
    </source>
</evidence>